<gene>
    <name evidence="6" type="ORF">LPJ61_004726</name>
</gene>
<evidence type="ECO:0000259" key="5">
    <source>
        <dbReference type="PROSITE" id="PS51352"/>
    </source>
</evidence>
<dbReference type="GO" id="GO:0005737">
    <property type="term" value="C:cytoplasm"/>
    <property type="evidence" value="ECO:0007669"/>
    <property type="project" value="TreeGrafter"/>
</dbReference>
<feature type="domain" description="Thioredoxin" evidence="5">
    <location>
        <begin position="18"/>
        <end position="144"/>
    </location>
</feature>
<evidence type="ECO:0000256" key="3">
    <source>
        <dbReference type="ARBA" id="ARBA00023157"/>
    </source>
</evidence>
<sequence>MLGIGLLQRRAVAVGARSAPIARAGARRAATAAWRPYATKAVEATDATFEKVVLEAPGPMVVDFYADWCRPCRMLAPLLEKAVESDGRVGFAKVDVDANQALAADYGVTSLPTVVGFRGGKPVAAFVGMRAPPAIASFIGEVVGSDGAAGSDGSPVTGDGGDGKQV</sequence>
<protein>
    <recommendedName>
        <fullName evidence="5">Thioredoxin domain-containing protein</fullName>
    </recommendedName>
</protein>
<keyword evidence="3" id="KW-1015">Disulfide bond</keyword>
<organism evidence="6 7">
    <name type="scientific">Coemansia biformis</name>
    <dbReference type="NCBI Taxonomy" id="1286918"/>
    <lineage>
        <taxon>Eukaryota</taxon>
        <taxon>Fungi</taxon>
        <taxon>Fungi incertae sedis</taxon>
        <taxon>Zoopagomycota</taxon>
        <taxon>Kickxellomycotina</taxon>
        <taxon>Kickxellomycetes</taxon>
        <taxon>Kickxellales</taxon>
        <taxon>Kickxellaceae</taxon>
        <taxon>Coemansia</taxon>
    </lineage>
</organism>
<comment type="caution">
    <text evidence="6">The sequence shown here is derived from an EMBL/GenBank/DDBJ whole genome shotgun (WGS) entry which is preliminary data.</text>
</comment>
<dbReference type="Proteomes" id="UP001143981">
    <property type="component" value="Unassembled WGS sequence"/>
</dbReference>
<dbReference type="PRINTS" id="PR00421">
    <property type="entry name" value="THIOREDOXIN"/>
</dbReference>
<dbReference type="InterPro" id="IPR036249">
    <property type="entry name" value="Thioredoxin-like_sf"/>
</dbReference>
<evidence type="ECO:0000313" key="6">
    <source>
        <dbReference type="EMBL" id="KAJ1727154.1"/>
    </source>
</evidence>
<dbReference type="Gene3D" id="3.40.30.10">
    <property type="entry name" value="Glutaredoxin"/>
    <property type="match status" value="1"/>
</dbReference>
<dbReference type="OrthoDB" id="2121326at2759"/>
<reference evidence="6" key="1">
    <citation type="submission" date="2022-07" db="EMBL/GenBank/DDBJ databases">
        <title>Phylogenomic reconstructions and comparative analyses of Kickxellomycotina fungi.</title>
        <authorList>
            <person name="Reynolds N.K."/>
            <person name="Stajich J.E."/>
            <person name="Barry K."/>
            <person name="Grigoriev I.V."/>
            <person name="Crous P."/>
            <person name="Smith M.E."/>
        </authorList>
    </citation>
    <scope>NUCLEOTIDE SEQUENCE</scope>
    <source>
        <strain evidence="6">BCRC 34381</strain>
    </source>
</reference>
<evidence type="ECO:0000256" key="2">
    <source>
        <dbReference type="ARBA" id="ARBA00022982"/>
    </source>
</evidence>
<evidence type="ECO:0000256" key="1">
    <source>
        <dbReference type="ARBA" id="ARBA00022448"/>
    </source>
</evidence>
<dbReference type="AlphaFoldDB" id="A0A9W7YA47"/>
<dbReference type="SUPFAM" id="SSF52833">
    <property type="entry name" value="Thioredoxin-like"/>
    <property type="match status" value="1"/>
</dbReference>
<dbReference type="PANTHER" id="PTHR45663">
    <property type="entry name" value="GEO12009P1"/>
    <property type="match status" value="1"/>
</dbReference>
<dbReference type="InterPro" id="IPR013766">
    <property type="entry name" value="Thioredoxin_domain"/>
</dbReference>
<keyword evidence="4" id="KW-0676">Redox-active center</keyword>
<keyword evidence="7" id="KW-1185">Reference proteome</keyword>
<evidence type="ECO:0000256" key="4">
    <source>
        <dbReference type="ARBA" id="ARBA00023284"/>
    </source>
</evidence>
<keyword evidence="2" id="KW-0249">Electron transport</keyword>
<dbReference type="InterPro" id="IPR005746">
    <property type="entry name" value="Thioredoxin"/>
</dbReference>
<accession>A0A9W7YA47</accession>
<dbReference type="PROSITE" id="PS51352">
    <property type="entry name" value="THIOREDOXIN_2"/>
    <property type="match status" value="1"/>
</dbReference>
<evidence type="ECO:0000313" key="7">
    <source>
        <dbReference type="Proteomes" id="UP001143981"/>
    </source>
</evidence>
<dbReference type="PANTHER" id="PTHR45663:SF11">
    <property type="entry name" value="GEO12009P1"/>
    <property type="match status" value="1"/>
</dbReference>
<dbReference type="CDD" id="cd02947">
    <property type="entry name" value="TRX_family"/>
    <property type="match status" value="1"/>
</dbReference>
<dbReference type="Pfam" id="PF00085">
    <property type="entry name" value="Thioredoxin"/>
    <property type="match status" value="1"/>
</dbReference>
<dbReference type="GO" id="GO:0015035">
    <property type="term" value="F:protein-disulfide reductase activity"/>
    <property type="evidence" value="ECO:0007669"/>
    <property type="project" value="InterPro"/>
</dbReference>
<proteinExistence type="predicted"/>
<keyword evidence="1" id="KW-0813">Transport</keyword>
<dbReference type="NCBIfam" id="TIGR01068">
    <property type="entry name" value="thioredoxin"/>
    <property type="match status" value="1"/>
</dbReference>
<name>A0A9W7YA47_9FUNG</name>
<dbReference type="EMBL" id="JANBOI010001202">
    <property type="protein sequence ID" value="KAJ1727154.1"/>
    <property type="molecule type" value="Genomic_DNA"/>
</dbReference>